<protein>
    <submittedName>
        <fullName evidence="1">Uncharacterized protein</fullName>
    </submittedName>
</protein>
<reference evidence="1" key="1">
    <citation type="journal article" date="2019" name="bioRxiv">
        <title>The Genome of the Zebra Mussel, Dreissena polymorpha: A Resource for Invasive Species Research.</title>
        <authorList>
            <person name="McCartney M.A."/>
            <person name="Auch B."/>
            <person name="Kono T."/>
            <person name="Mallez S."/>
            <person name="Zhang Y."/>
            <person name="Obille A."/>
            <person name="Becker A."/>
            <person name="Abrahante J.E."/>
            <person name="Garbe J."/>
            <person name="Badalamenti J.P."/>
            <person name="Herman A."/>
            <person name="Mangelson H."/>
            <person name="Liachko I."/>
            <person name="Sullivan S."/>
            <person name="Sone E.D."/>
            <person name="Koren S."/>
            <person name="Silverstein K.A.T."/>
            <person name="Beckman K.B."/>
            <person name="Gohl D.M."/>
        </authorList>
    </citation>
    <scope>NUCLEOTIDE SEQUENCE</scope>
    <source>
        <strain evidence="1">Duluth1</strain>
        <tissue evidence="1">Whole animal</tissue>
    </source>
</reference>
<sequence>MGNCGVAQTHTMEYVSKSGFVEVIPTENVTSDKQLLQKMRNSFRRDMVLAFQRTCSQKKIKKANRG</sequence>
<accession>A0A9D4DX00</accession>
<name>A0A9D4DX00_DREPO</name>
<dbReference type="EMBL" id="JAIWYP010000009">
    <property type="protein sequence ID" value="KAH3768355.1"/>
    <property type="molecule type" value="Genomic_DNA"/>
</dbReference>
<organism evidence="1 2">
    <name type="scientific">Dreissena polymorpha</name>
    <name type="common">Zebra mussel</name>
    <name type="synonym">Mytilus polymorpha</name>
    <dbReference type="NCBI Taxonomy" id="45954"/>
    <lineage>
        <taxon>Eukaryota</taxon>
        <taxon>Metazoa</taxon>
        <taxon>Spiralia</taxon>
        <taxon>Lophotrochozoa</taxon>
        <taxon>Mollusca</taxon>
        <taxon>Bivalvia</taxon>
        <taxon>Autobranchia</taxon>
        <taxon>Heteroconchia</taxon>
        <taxon>Euheterodonta</taxon>
        <taxon>Imparidentia</taxon>
        <taxon>Neoheterodontei</taxon>
        <taxon>Myida</taxon>
        <taxon>Dreissenoidea</taxon>
        <taxon>Dreissenidae</taxon>
        <taxon>Dreissena</taxon>
    </lineage>
</organism>
<evidence type="ECO:0000313" key="2">
    <source>
        <dbReference type="Proteomes" id="UP000828390"/>
    </source>
</evidence>
<proteinExistence type="predicted"/>
<keyword evidence="2" id="KW-1185">Reference proteome</keyword>
<gene>
    <name evidence="1" type="ORF">DPMN_169567</name>
</gene>
<evidence type="ECO:0000313" key="1">
    <source>
        <dbReference type="EMBL" id="KAH3768355.1"/>
    </source>
</evidence>
<comment type="caution">
    <text evidence="1">The sequence shown here is derived from an EMBL/GenBank/DDBJ whole genome shotgun (WGS) entry which is preliminary data.</text>
</comment>
<dbReference type="Proteomes" id="UP000828390">
    <property type="component" value="Unassembled WGS sequence"/>
</dbReference>
<dbReference type="AlphaFoldDB" id="A0A9D4DX00"/>
<reference evidence="1" key="2">
    <citation type="submission" date="2020-11" db="EMBL/GenBank/DDBJ databases">
        <authorList>
            <person name="McCartney M.A."/>
            <person name="Auch B."/>
            <person name="Kono T."/>
            <person name="Mallez S."/>
            <person name="Becker A."/>
            <person name="Gohl D.M."/>
            <person name="Silverstein K.A.T."/>
            <person name="Koren S."/>
            <person name="Bechman K.B."/>
            <person name="Herman A."/>
            <person name="Abrahante J.E."/>
            <person name="Garbe J."/>
        </authorList>
    </citation>
    <scope>NUCLEOTIDE SEQUENCE</scope>
    <source>
        <strain evidence="1">Duluth1</strain>
        <tissue evidence="1">Whole animal</tissue>
    </source>
</reference>